<dbReference type="SUPFAM" id="SSF52141">
    <property type="entry name" value="Uracil-DNA glycosylase-like"/>
    <property type="match status" value="1"/>
</dbReference>
<dbReference type="GO" id="GO:0004844">
    <property type="term" value="F:uracil DNA N-glycosylase activity"/>
    <property type="evidence" value="ECO:0007669"/>
    <property type="project" value="UniProtKB-UniRule"/>
</dbReference>
<dbReference type="PANTHER" id="PTHR11264:SF0">
    <property type="entry name" value="URACIL-DNA GLYCOSYLASE"/>
    <property type="match status" value="1"/>
</dbReference>
<keyword evidence="9" id="KW-0963">Cytoplasm</keyword>
<dbReference type="RefSeq" id="WP_071610957.1">
    <property type="nucleotide sequence ID" value="NZ_CP015756.1"/>
</dbReference>
<evidence type="ECO:0000256" key="4">
    <source>
        <dbReference type="ARBA" id="ARBA00012030"/>
    </source>
</evidence>
<reference evidence="12" key="1">
    <citation type="journal article" date="2016" name="Front. Microbiol.">
        <title>Complete Genome Sequence of Clostridium estertheticum DSM 8809, a Microbe Identified in Spoiled Vacuum Packed Beef.</title>
        <authorList>
            <person name="Yu Z."/>
            <person name="Gunn L."/>
            <person name="Brennan E."/>
            <person name="Reid R."/>
            <person name="Wall P.G."/>
            <person name="Gaora O.P."/>
            <person name="Hurley D."/>
            <person name="Bolton D."/>
            <person name="Fanning S."/>
        </authorList>
    </citation>
    <scope>NUCLEOTIDE SEQUENCE [LARGE SCALE GENOMIC DNA]</scope>
    <source>
        <strain evidence="12">DSM 8809</strain>
    </source>
</reference>
<protein>
    <recommendedName>
        <fullName evidence="5 9">Uracil-DNA glycosylase</fullName>
        <shortName evidence="9">UDG</shortName>
        <ecNumber evidence="4 9">3.2.2.27</ecNumber>
    </recommendedName>
</protein>
<keyword evidence="8 9" id="KW-0234">DNA repair</keyword>
<dbReference type="SMART" id="SM00987">
    <property type="entry name" value="UreE_C"/>
    <property type="match status" value="1"/>
</dbReference>
<dbReference type="NCBIfam" id="NF003591">
    <property type="entry name" value="PRK05254.1-4"/>
    <property type="match status" value="1"/>
</dbReference>
<organism evidence="11 12">
    <name type="scientific">Clostridium estertheticum subsp. estertheticum</name>
    <dbReference type="NCBI Taxonomy" id="1552"/>
    <lineage>
        <taxon>Bacteria</taxon>
        <taxon>Bacillati</taxon>
        <taxon>Bacillota</taxon>
        <taxon>Clostridia</taxon>
        <taxon>Eubacteriales</taxon>
        <taxon>Clostridiaceae</taxon>
        <taxon>Clostridium</taxon>
    </lineage>
</organism>
<dbReference type="Gene3D" id="3.40.470.10">
    <property type="entry name" value="Uracil-DNA glycosylase-like domain"/>
    <property type="match status" value="1"/>
</dbReference>
<dbReference type="InterPro" id="IPR002043">
    <property type="entry name" value="UDG_fam1"/>
</dbReference>
<evidence type="ECO:0000259" key="10">
    <source>
        <dbReference type="SMART" id="SM00986"/>
    </source>
</evidence>
<feature type="domain" description="Uracil-DNA glycosylase-like" evidence="10">
    <location>
        <begin position="49"/>
        <end position="209"/>
    </location>
</feature>
<dbReference type="GO" id="GO:0097510">
    <property type="term" value="P:base-excision repair, AP site formation via deaminated base removal"/>
    <property type="evidence" value="ECO:0007669"/>
    <property type="project" value="TreeGrafter"/>
</dbReference>
<dbReference type="NCBIfam" id="NF003592">
    <property type="entry name" value="PRK05254.1-5"/>
    <property type="match status" value="1"/>
</dbReference>
<evidence type="ECO:0000256" key="3">
    <source>
        <dbReference type="ARBA" id="ARBA00008184"/>
    </source>
</evidence>
<evidence type="ECO:0000313" key="12">
    <source>
        <dbReference type="Proteomes" id="UP000182569"/>
    </source>
</evidence>
<proteinExistence type="inferred from homology"/>
<evidence type="ECO:0000256" key="5">
    <source>
        <dbReference type="ARBA" id="ARBA00018429"/>
    </source>
</evidence>
<keyword evidence="12" id="KW-1185">Reference proteome</keyword>
<dbReference type="SMART" id="SM00986">
    <property type="entry name" value="UDG"/>
    <property type="match status" value="1"/>
</dbReference>
<evidence type="ECO:0000313" key="11">
    <source>
        <dbReference type="EMBL" id="APC38661.1"/>
    </source>
</evidence>
<dbReference type="Pfam" id="PF03167">
    <property type="entry name" value="UDG"/>
    <property type="match status" value="1"/>
</dbReference>
<comment type="catalytic activity">
    <reaction evidence="1 9">
        <text>Hydrolyzes single-stranded DNA or mismatched double-stranded DNA and polynucleotides, releasing free uracil.</text>
        <dbReference type="EC" id="3.2.2.27"/>
    </reaction>
</comment>
<evidence type="ECO:0000256" key="7">
    <source>
        <dbReference type="ARBA" id="ARBA00022801"/>
    </source>
</evidence>
<dbReference type="CDD" id="cd10027">
    <property type="entry name" value="UDG-F1-like"/>
    <property type="match status" value="1"/>
</dbReference>
<dbReference type="InterPro" id="IPR036895">
    <property type="entry name" value="Uracil-DNA_glycosylase-like_sf"/>
</dbReference>
<gene>
    <name evidence="9" type="primary">ung</name>
    <name evidence="11" type="ORF">A7L45_00390</name>
</gene>
<comment type="similarity">
    <text evidence="3 9">Belongs to the uracil-DNA glycosylase (UDG) superfamily. UNG family.</text>
</comment>
<keyword evidence="6 9" id="KW-0227">DNA damage</keyword>
<accession>A0A1J0GBD4</accession>
<comment type="subcellular location">
    <subcellularLocation>
        <location evidence="9">Cytoplasm</location>
    </subcellularLocation>
</comment>
<dbReference type="KEGG" id="ceu:A7L45_00390"/>
<dbReference type="AlphaFoldDB" id="A0A1J0GBD4"/>
<sequence length="229" mass="26227">MNNLLNNWNELLLDEVNKDYYLKLKYFLKEEYESSLIYPELKDVFNALKYTSYTDVNVVILGQDPYHGPSQAHGLSFSVNPGVRIPPSLLNIYKELNTDLGCYIPNTGYLKKWADQGVLLLNTVLTVRSGEANSHKNKGWENFTDKIITLLNEKTKPIVFILWGNNAQSKQSLLTNPIHYIIKSAHPSPLSAYRGFFNSKPFSKTNSFLLSVGEKAIDWQINNYSDKKR</sequence>
<dbReference type="HAMAP" id="MF_00148">
    <property type="entry name" value="UDG"/>
    <property type="match status" value="1"/>
</dbReference>
<dbReference type="NCBIfam" id="TIGR00628">
    <property type="entry name" value="ung"/>
    <property type="match status" value="1"/>
</dbReference>
<evidence type="ECO:0000256" key="1">
    <source>
        <dbReference type="ARBA" id="ARBA00001400"/>
    </source>
</evidence>
<feature type="active site" description="Proton acceptor" evidence="9">
    <location>
        <position position="64"/>
    </location>
</feature>
<evidence type="ECO:0000256" key="8">
    <source>
        <dbReference type="ARBA" id="ARBA00023204"/>
    </source>
</evidence>
<dbReference type="NCBIfam" id="NF003589">
    <property type="entry name" value="PRK05254.1-2"/>
    <property type="match status" value="1"/>
</dbReference>
<keyword evidence="7 9" id="KW-0378">Hydrolase</keyword>
<evidence type="ECO:0000256" key="6">
    <source>
        <dbReference type="ARBA" id="ARBA00022763"/>
    </source>
</evidence>
<dbReference type="InterPro" id="IPR005122">
    <property type="entry name" value="Uracil-DNA_glycosylase-like"/>
</dbReference>
<evidence type="ECO:0000256" key="2">
    <source>
        <dbReference type="ARBA" id="ARBA00002631"/>
    </source>
</evidence>
<dbReference type="PANTHER" id="PTHR11264">
    <property type="entry name" value="URACIL-DNA GLYCOSYLASE"/>
    <property type="match status" value="1"/>
</dbReference>
<dbReference type="Proteomes" id="UP000182569">
    <property type="component" value="Chromosome"/>
</dbReference>
<dbReference type="GO" id="GO:0005737">
    <property type="term" value="C:cytoplasm"/>
    <property type="evidence" value="ECO:0007669"/>
    <property type="project" value="UniProtKB-SubCell"/>
</dbReference>
<dbReference type="NCBIfam" id="NF003588">
    <property type="entry name" value="PRK05254.1-1"/>
    <property type="match status" value="1"/>
</dbReference>
<evidence type="ECO:0000256" key="9">
    <source>
        <dbReference type="HAMAP-Rule" id="MF_00148"/>
    </source>
</evidence>
<dbReference type="EMBL" id="CP015756">
    <property type="protein sequence ID" value="APC38661.1"/>
    <property type="molecule type" value="Genomic_DNA"/>
</dbReference>
<dbReference type="EC" id="3.2.2.27" evidence="4 9"/>
<comment type="function">
    <text evidence="2 9">Excises uracil residues from the DNA which can arise as a result of misincorporation of dUMP residues by DNA polymerase or due to deamination of cytosine.</text>
</comment>
<dbReference type="STRING" id="1552.A7L45_00390"/>
<dbReference type="FunFam" id="3.40.470.10:FF:000001">
    <property type="entry name" value="Uracil-DNA glycosylase"/>
    <property type="match status" value="1"/>
</dbReference>
<dbReference type="OrthoDB" id="9804372at2"/>
<name>A0A1J0GBD4_9CLOT</name>